<feature type="signal peptide" evidence="2">
    <location>
        <begin position="1"/>
        <end position="22"/>
    </location>
</feature>
<feature type="chain" id="PRO_5035268266" description="Beta-barrel porin-2, OmpL-like. bbp2" evidence="2">
    <location>
        <begin position="23"/>
        <end position="535"/>
    </location>
</feature>
<evidence type="ECO:0000256" key="1">
    <source>
        <dbReference type="SAM" id="MobiDB-lite"/>
    </source>
</evidence>
<reference evidence="3" key="1">
    <citation type="journal article" date="2014" name="Int. J. Syst. Evol. Microbiol.">
        <title>Complete genome sequence of Corynebacterium casei LMG S-19264T (=DSM 44701T), isolated from a smear-ripened cheese.</title>
        <authorList>
            <consortium name="US DOE Joint Genome Institute (JGI-PGF)"/>
            <person name="Walter F."/>
            <person name="Albersmeier A."/>
            <person name="Kalinowski J."/>
            <person name="Ruckert C."/>
        </authorList>
    </citation>
    <scope>NUCLEOTIDE SEQUENCE</scope>
    <source>
        <strain evidence="3">CGMCC 1.15725</strain>
    </source>
</reference>
<name>A0A8J2YU48_9PROT</name>
<feature type="region of interest" description="Disordered" evidence="1">
    <location>
        <begin position="59"/>
        <end position="80"/>
    </location>
</feature>
<reference evidence="3" key="2">
    <citation type="submission" date="2020-09" db="EMBL/GenBank/DDBJ databases">
        <authorList>
            <person name="Sun Q."/>
            <person name="Zhou Y."/>
        </authorList>
    </citation>
    <scope>NUCLEOTIDE SEQUENCE</scope>
    <source>
        <strain evidence="3">CGMCC 1.15725</strain>
    </source>
</reference>
<evidence type="ECO:0000313" key="3">
    <source>
        <dbReference type="EMBL" id="GGF18859.1"/>
    </source>
</evidence>
<keyword evidence="4" id="KW-1185">Reference proteome</keyword>
<evidence type="ECO:0000256" key="2">
    <source>
        <dbReference type="SAM" id="SignalP"/>
    </source>
</evidence>
<proteinExistence type="predicted"/>
<comment type="caution">
    <text evidence="3">The sequence shown here is derived from an EMBL/GenBank/DDBJ whole genome shotgun (WGS) entry which is preliminary data.</text>
</comment>
<keyword evidence="2" id="KW-0732">Signal</keyword>
<dbReference type="Pfam" id="PF07642">
    <property type="entry name" value="BBP2"/>
    <property type="match status" value="1"/>
</dbReference>
<protein>
    <recommendedName>
        <fullName evidence="5">Beta-barrel porin-2, OmpL-like. bbp2</fullName>
    </recommendedName>
</protein>
<accession>A0A8J2YU48</accession>
<dbReference type="InterPro" id="IPR011486">
    <property type="entry name" value="BBP2"/>
</dbReference>
<dbReference type="EMBL" id="BMJQ01000006">
    <property type="protein sequence ID" value="GGF18859.1"/>
    <property type="molecule type" value="Genomic_DNA"/>
</dbReference>
<evidence type="ECO:0000313" key="4">
    <source>
        <dbReference type="Proteomes" id="UP000646365"/>
    </source>
</evidence>
<evidence type="ECO:0008006" key="5">
    <source>
        <dbReference type="Google" id="ProtNLM"/>
    </source>
</evidence>
<organism evidence="3 4">
    <name type="scientific">Aliidongia dinghuensis</name>
    <dbReference type="NCBI Taxonomy" id="1867774"/>
    <lineage>
        <taxon>Bacteria</taxon>
        <taxon>Pseudomonadati</taxon>
        <taxon>Pseudomonadota</taxon>
        <taxon>Alphaproteobacteria</taxon>
        <taxon>Rhodospirillales</taxon>
        <taxon>Dongiaceae</taxon>
        <taxon>Aliidongia</taxon>
    </lineage>
</organism>
<gene>
    <name evidence="3" type="ORF">GCM10011611_25920</name>
</gene>
<sequence length="535" mass="59880">MPLALALVPVLSFGLSPMGARADEASCDPYKDYKCLDTYLGEDFGTRFLNYYKLEWGQAAAPSDPSAPPSRRDYWPATPQSTPPMPFTEWPYGGTTSLGVNRPNSVDSPFMAAISNTSLGQWMQDNNIQFYGWLNVGGNVSSNTVRPGGNAPIAYAYTPNTVQLDQLVAYLERTPDTVQTDHIDWGFRVSAIYGENYRYTTSYGLASYQLLKDNKVNGYDFPMLYAEMFVPQVAEGLMLRVGRYISVPDIEAQLAPNNYMYTHSMMYTFDNYTNEGIQATLAVTPNLLLQAGFNVGTESTFWHVGEKVPNPFPNPLYPGRNFLKDPGAKPSFTACIRYTWNNGDDTVYPCMDGINNGSWGYNNLQWYGFTYYHKFNDKWHLSFETYDIHQTGVPNLNNPIVQTAVANGGTPFSPQYTPFNAPNLANCHNPNALTCRAEAYGAVAYINYQASPLDNISFRPEFYDDAQGQRTGTKARYLNFGLGWQHWLSPQIELRPEIDWDRSIDAKAFNGNSNAGIAPDKNYTVLVAADAIVHF</sequence>
<dbReference type="AlphaFoldDB" id="A0A8J2YU48"/>
<dbReference type="Proteomes" id="UP000646365">
    <property type="component" value="Unassembled WGS sequence"/>
</dbReference>